<dbReference type="InterPro" id="IPR023213">
    <property type="entry name" value="CAT-like_dom_sf"/>
</dbReference>
<gene>
    <name evidence="1" type="ORF">FH972_000882</name>
</gene>
<dbReference type="Proteomes" id="UP000327013">
    <property type="component" value="Chromosome 1"/>
</dbReference>
<sequence>METSNGVGNIQSKPTPETAAARVHVAIHAVNLRPRMVPPMPTHLFGNLCYFAAASAVLSLHDQLDHDGESVMIMIVIGRWRSN</sequence>
<proteinExistence type="predicted"/>
<dbReference type="AlphaFoldDB" id="A0A5N6QCP6"/>
<organism evidence="1 2">
    <name type="scientific">Carpinus fangiana</name>
    <dbReference type="NCBI Taxonomy" id="176857"/>
    <lineage>
        <taxon>Eukaryota</taxon>
        <taxon>Viridiplantae</taxon>
        <taxon>Streptophyta</taxon>
        <taxon>Embryophyta</taxon>
        <taxon>Tracheophyta</taxon>
        <taxon>Spermatophyta</taxon>
        <taxon>Magnoliopsida</taxon>
        <taxon>eudicotyledons</taxon>
        <taxon>Gunneridae</taxon>
        <taxon>Pentapetalae</taxon>
        <taxon>rosids</taxon>
        <taxon>fabids</taxon>
        <taxon>Fagales</taxon>
        <taxon>Betulaceae</taxon>
        <taxon>Carpinus</taxon>
    </lineage>
</organism>
<protein>
    <submittedName>
        <fullName evidence="1">Uncharacterized protein</fullName>
    </submittedName>
</protein>
<keyword evidence="2" id="KW-1185">Reference proteome</keyword>
<dbReference type="EMBL" id="CM017321">
    <property type="protein sequence ID" value="KAE7996134.1"/>
    <property type="molecule type" value="Genomic_DNA"/>
</dbReference>
<name>A0A5N6QCP6_9ROSI</name>
<reference evidence="1 2" key="1">
    <citation type="submission" date="2019-06" db="EMBL/GenBank/DDBJ databases">
        <title>A chromosomal-level reference genome of Carpinus fangiana (Coryloideae, Betulaceae).</title>
        <authorList>
            <person name="Yang X."/>
            <person name="Wang Z."/>
            <person name="Zhang L."/>
            <person name="Hao G."/>
            <person name="Liu J."/>
            <person name="Yang Y."/>
        </authorList>
    </citation>
    <scope>NUCLEOTIDE SEQUENCE [LARGE SCALE GENOMIC DNA]</scope>
    <source>
        <strain evidence="1">Cfa_2016G</strain>
        <tissue evidence="1">Leaf</tissue>
    </source>
</reference>
<evidence type="ECO:0000313" key="1">
    <source>
        <dbReference type="EMBL" id="KAE7996134.1"/>
    </source>
</evidence>
<dbReference type="OrthoDB" id="671439at2759"/>
<dbReference type="Gene3D" id="3.30.559.10">
    <property type="entry name" value="Chloramphenicol acetyltransferase-like domain"/>
    <property type="match status" value="1"/>
</dbReference>
<evidence type="ECO:0000313" key="2">
    <source>
        <dbReference type="Proteomes" id="UP000327013"/>
    </source>
</evidence>
<accession>A0A5N6QCP6</accession>